<gene>
    <name evidence="2" type="ORF">PHYPO_G00008650</name>
</gene>
<accession>A0A5N5Q708</accession>
<sequence length="122" mass="13489">MKFVMFLLIFTAMVGFNAFCQEVIDSQVSDTNLAASSGDAVRPADAIIHNRSTTQRSALCACPGKSKRQRRCQCKMSFLRNTSNGLSHEEKALCLKKGIQSYEKCKKLKVVKNKVGNISTPI</sequence>
<keyword evidence="1" id="KW-0732">Signal</keyword>
<reference evidence="2 3" key="1">
    <citation type="submission" date="2019-06" db="EMBL/GenBank/DDBJ databases">
        <title>A chromosome-scale genome assembly of the striped catfish, Pangasianodon hypophthalmus.</title>
        <authorList>
            <person name="Wen M."/>
            <person name="Zahm M."/>
            <person name="Roques C."/>
            <person name="Cabau C."/>
            <person name="Klopp C."/>
            <person name="Donnadieu C."/>
            <person name="Jouanno E."/>
            <person name="Avarre J.-C."/>
            <person name="Campet M."/>
            <person name="Ha T.T.T."/>
            <person name="Dugue R."/>
            <person name="Lampietro C."/>
            <person name="Louis A."/>
            <person name="Herpin A."/>
            <person name="Echchiki A."/>
            <person name="Berthelot C."/>
            <person name="Parey E."/>
            <person name="Roest-Crollius H."/>
            <person name="Braasch I."/>
            <person name="Postlethwait J."/>
            <person name="Bobe J."/>
            <person name="Montfort J."/>
            <person name="Bouchez O."/>
            <person name="Begum T."/>
            <person name="Schartl M."/>
            <person name="Guiguen Y."/>
        </authorList>
    </citation>
    <scope>NUCLEOTIDE SEQUENCE [LARGE SCALE GENOMIC DNA]</scope>
    <source>
        <strain evidence="2 3">Indonesia</strain>
        <tissue evidence="2">Blood</tissue>
    </source>
</reference>
<dbReference type="Proteomes" id="UP000327468">
    <property type="component" value="Chromosome 1"/>
</dbReference>
<proteinExistence type="predicted"/>
<feature type="signal peptide" evidence="1">
    <location>
        <begin position="1"/>
        <end position="20"/>
    </location>
</feature>
<evidence type="ECO:0000256" key="1">
    <source>
        <dbReference type="SAM" id="SignalP"/>
    </source>
</evidence>
<evidence type="ECO:0000313" key="2">
    <source>
        <dbReference type="EMBL" id="KAB5587068.1"/>
    </source>
</evidence>
<name>A0A5N5Q708_PANHP</name>
<evidence type="ECO:0008006" key="4">
    <source>
        <dbReference type="Google" id="ProtNLM"/>
    </source>
</evidence>
<evidence type="ECO:0000313" key="3">
    <source>
        <dbReference type="Proteomes" id="UP000327468"/>
    </source>
</evidence>
<dbReference type="AlphaFoldDB" id="A0A5N5Q708"/>
<dbReference type="EMBL" id="VFJC01000002">
    <property type="protein sequence ID" value="KAB5587068.1"/>
    <property type="molecule type" value="Genomic_DNA"/>
</dbReference>
<feature type="chain" id="PRO_5024274545" description="Chemokine interleukin-8-like domain-containing protein" evidence="1">
    <location>
        <begin position="21"/>
        <end position="122"/>
    </location>
</feature>
<keyword evidence="3" id="KW-1185">Reference proteome</keyword>
<organism evidence="2 3">
    <name type="scientific">Pangasianodon hypophthalmus</name>
    <name type="common">Striped catfish</name>
    <name type="synonym">Helicophagus hypophthalmus</name>
    <dbReference type="NCBI Taxonomy" id="310915"/>
    <lineage>
        <taxon>Eukaryota</taxon>
        <taxon>Metazoa</taxon>
        <taxon>Chordata</taxon>
        <taxon>Craniata</taxon>
        <taxon>Vertebrata</taxon>
        <taxon>Euteleostomi</taxon>
        <taxon>Actinopterygii</taxon>
        <taxon>Neopterygii</taxon>
        <taxon>Teleostei</taxon>
        <taxon>Ostariophysi</taxon>
        <taxon>Siluriformes</taxon>
        <taxon>Pangasiidae</taxon>
        <taxon>Pangasianodon</taxon>
    </lineage>
</organism>
<comment type="caution">
    <text evidence="2">The sequence shown here is derived from an EMBL/GenBank/DDBJ whole genome shotgun (WGS) entry which is preliminary data.</text>
</comment>
<protein>
    <recommendedName>
        <fullName evidence="4">Chemokine interleukin-8-like domain-containing protein</fullName>
    </recommendedName>
</protein>